<keyword evidence="1" id="KW-0863">Zinc-finger</keyword>
<feature type="region of interest" description="Disordered" evidence="3">
    <location>
        <begin position="97"/>
        <end position="134"/>
    </location>
</feature>
<dbReference type="SUPFAM" id="SSF57850">
    <property type="entry name" value="RING/U-box"/>
    <property type="match status" value="1"/>
</dbReference>
<organism evidence="5 6">
    <name type="scientific">Mycena citricolor</name>
    <dbReference type="NCBI Taxonomy" id="2018698"/>
    <lineage>
        <taxon>Eukaryota</taxon>
        <taxon>Fungi</taxon>
        <taxon>Dikarya</taxon>
        <taxon>Basidiomycota</taxon>
        <taxon>Agaricomycotina</taxon>
        <taxon>Agaricomycetes</taxon>
        <taxon>Agaricomycetidae</taxon>
        <taxon>Agaricales</taxon>
        <taxon>Marasmiineae</taxon>
        <taxon>Mycenaceae</taxon>
        <taxon>Mycena</taxon>
    </lineage>
</organism>
<feature type="coiled-coil region" evidence="2">
    <location>
        <begin position="137"/>
        <end position="199"/>
    </location>
</feature>
<evidence type="ECO:0000256" key="3">
    <source>
        <dbReference type="SAM" id="MobiDB-lite"/>
    </source>
</evidence>
<dbReference type="EMBL" id="CAVNYO010000182">
    <property type="protein sequence ID" value="CAK5272554.1"/>
    <property type="molecule type" value="Genomic_DNA"/>
</dbReference>
<keyword evidence="2" id="KW-0175">Coiled coil</keyword>
<evidence type="ECO:0000313" key="6">
    <source>
        <dbReference type="Proteomes" id="UP001295794"/>
    </source>
</evidence>
<keyword evidence="1" id="KW-0862">Zinc</keyword>
<feature type="compositionally biased region" description="Low complexity" evidence="3">
    <location>
        <begin position="274"/>
        <end position="306"/>
    </location>
</feature>
<evidence type="ECO:0000256" key="2">
    <source>
        <dbReference type="SAM" id="Coils"/>
    </source>
</evidence>
<feature type="region of interest" description="Disordered" evidence="3">
    <location>
        <begin position="263"/>
        <end position="312"/>
    </location>
</feature>
<proteinExistence type="predicted"/>
<dbReference type="GO" id="GO:0008270">
    <property type="term" value="F:zinc ion binding"/>
    <property type="evidence" value="ECO:0007669"/>
    <property type="project" value="UniProtKB-KW"/>
</dbReference>
<dbReference type="InterPro" id="IPR001841">
    <property type="entry name" value="Znf_RING"/>
</dbReference>
<comment type="caution">
    <text evidence="5">The sequence shown here is derived from an EMBL/GenBank/DDBJ whole genome shotgun (WGS) entry which is preliminary data.</text>
</comment>
<name>A0AAD2HCZ1_9AGAR</name>
<dbReference type="InterPro" id="IPR013083">
    <property type="entry name" value="Znf_RING/FYVE/PHD"/>
</dbReference>
<dbReference type="PROSITE" id="PS50089">
    <property type="entry name" value="ZF_RING_2"/>
    <property type="match status" value="1"/>
</dbReference>
<dbReference type="Proteomes" id="UP001295794">
    <property type="component" value="Unassembled WGS sequence"/>
</dbReference>
<dbReference type="Gene3D" id="3.30.40.10">
    <property type="entry name" value="Zinc/RING finger domain, C3HC4 (zinc finger)"/>
    <property type="match status" value="1"/>
</dbReference>
<feature type="compositionally biased region" description="Low complexity" evidence="3">
    <location>
        <begin position="104"/>
        <end position="132"/>
    </location>
</feature>
<reference evidence="5" key="1">
    <citation type="submission" date="2023-11" db="EMBL/GenBank/DDBJ databases">
        <authorList>
            <person name="De Vega J J."/>
            <person name="De Vega J J."/>
        </authorList>
    </citation>
    <scope>NUCLEOTIDE SEQUENCE</scope>
</reference>
<evidence type="ECO:0000313" key="5">
    <source>
        <dbReference type="EMBL" id="CAK5272554.1"/>
    </source>
</evidence>
<keyword evidence="1" id="KW-0479">Metal-binding</keyword>
<protein>
    <recommendedName>
        <fullName evidence="4">RING-type domain-containing protein</fullName>
    </recommendedName>
</protein>
<evidence type="ECO:0000256" key="1">
    <source>
        <dbReference type="PROSITE-ProRule" id="PRU00175"/>
    </source>
</evidence>
<gene>
    <name evidence="5" type="ORF">MYCIT1_LOCUS18270</name>
</gene>
<accession>A0AAD2HCZ1</accession>
<feature type="domain" description="RING-type" evidence="4">
    <location>
        <begin position="4"/>
        <end position="69"/>
    </location>
</feature>
<sequence>MGTCTVCAAPFTSPVSLPCGASRPSRRLSMSPLIRSAGHIFCRACCLRNLGGGDGTGSEKAIRPCPRCRAAYSAESIDPVVILPSASTDLPYSVETPGTIPAASMSDTTPSSFPSSPSSSSSSSTLTPGSSTCHADRERLQSELAALRLTCSTWQRRAEMHASANHSLLGFARAAKECAVRLRSERDSARTRCELLKRKLADVIPEYSIVPATDEAETDRRTARRAPCGLPVFLAQCRAKSAPGPPDVNMSESLFGPPFKRRRSGAAPCFSDEGSSSSSSSTAGSAPGSTVSGSTPPTSPASSAASETDARCDTSPEILSVLPPIASSSLQTLCEVAVTHHRLLGDDNVLKRRRPS</sequence>
<keyword evidence="6" id="KW-1185">Reference proteome</keyword>
<evidence type="ECO:0000259" key="4">
    <source>
        <dbReference type="PROSITE" id="PS50089"/>
    </source>
</evidence>
<dbReference type="AlphaFoldDB" id="A0AAD2HCZ1"/>